<evidence type="ECO:0000256" key="1">
    <source>
        <dbReference type="ARBA" id="ARBA00004786"/>
    </source>
</evidence>
<dbReference type="GO" id="GO:0003842">
    <property type="term" value="F:L-glutamate gamma-semialdehyde dehydrogenase activity"/>
    <property type="evidence" value="ECO:0007669"/>
    <property type="project" value="UniProtKB-EC"/>
</dbReference>
<reference evidence="11 12" key="1">
    <citation type="submission" date="2018-01" db="EMBL/GenBank/DDBJ databases">
        <title>Cryobacterium sp. nov., from glaciers in China.</title>
        <authorList>
            <person name="Liu Q."/>
            <person name="Xin Y.-H."/>
        </authorList>
    </citation>
    <scope>NUCLEOTIDE SEQUENCE [LARGE SCALE GENOMIC DNA]</scope>
    <source>
        <strain evidence="11 12">TMN-42</strain>
    </source>
</reference>
<dbReference type="SUPFAM" id="SSF53720">
    <property type="entry name" value="ALDH-like"/>
    <property type="match status" value="1"/>
</dbReference>
<dbReference type="AlphaFoldDB" id="A0A2S3Z709"/>
<comment type="similarity">
    <text evidence="8">Belongs to the aldehyde dehydrogenase family.</text>
</comment>
<evidence type="ECO:0000256" key="6">
    <source>
        <dbReference type="PIRSR" id="PIRSR000197-1"/>
    </source>
</evidence>
<dbReference type="InterPro" id="IPR016160">
    <property type="entry name" value="Ald_DH_CS_CYS"/>
</dbReference>
<dbReference type="InterPro" id="IPR016161">
    <property type="entry name" value="Ald_DH/histidinol_DH"/>
</dbReference>
<dbReference type="PANTHER" id="PTHR42862:SF1">
    <property type="entry name" value="DELTA-1-PYRROLINE-5-CARBOXYLATE DEHYDROGENASE 2, ISOFORM A-RELATED"/>
    <property type="match status" value="1"/>
</dbReference>
<dbReference type="InterPro" id="IPR050485">
    <property type="entry name" value="Proline_metab_enzyme"/>
</dbReference>
<feature type="domain" description="Proline dehydrogenase" evidence="10">
    <location>
        <begin position="132"/>
        <end position="422"/>
    </location>
</feature>
<proteinExistence type="inferred from homology"/>
<dbReference type="InterPro" id="IPR002872">
    <property type="entry name" value="Proline_DH_dom"/>
</dbReference>
<dbReference type="SUPFAM" id="SSF51730">
    <property type="entry name" value="FAD-linked oxidoreductase"/>
    <property type="match status" value="1"/>
</dbReference>
<evidence type="ECO:0000259" key="10">
    <source>
        <dbReference type="Pfam" id="PF01619"/>
    </source>
</evidence>
<dbReference type="EC" id="1.2.1.88" evidence="2"/>
<feature type="active site" evidence="6">
    <location>
        <position position="793"/>
    </location>
</feature>
<dbReference type="Pfam" id="PF01619">
    <property type="entry name" value="Pro_dh"/>
    <property type="match status" value="1"/>
</dbReference>
<evidence type="ECO:0000259" key="9">
    <source>
        <dbReference type="Pfam" id="PF00171"/>
    </source>
</evidence>
<dbReference type="InterPro" id="IPR029041">
    <property type="entry name" value="FAD-linked_oxidoreductase-like"/>
</dbReference>
<dbReference type="EMBL" id="PPXD01000030">
    <property type="protein sequence ID" value="POH60924.1"/>
    <property type="molecule type" value="Genomic_DNA"/>
</dbReference>
<feature type="domain" description="Aldehyde dehydrogenase" evidence="9">
    <location>
        <begin position="553"/>
        <end position="978"/>
    </location>
</feature>
<dbReference type="PANTHER" id="PTHR42862">
    <property type="entry name" value="DELTA-1-PYRROLINE-5-CARBOXYLATE DEHYDROGENASE 1, ISOFORM A-RELATED"/>
    <property type="match status" value="1"/>
</dbReference>
<dbReference type="GO" id="GO:0003700">
    <property type="term" value="F:DNA-binding transcription factor activity"/>
    <property type="evidence" value="ECO:0007669"/>
    <property type="project" value="InterPro"/>
</dbReference>
<dbReference type="GO" id="GO:0010133">
    <property type="term" value="P:L-proline catabolic process to L-glutamate"/>
    <property type="evidence" value="ECO:0007669"/>
    <property type="project" value="InterPro"/>
</dbReference>
<dbReference type="Gene3D" id="3.40.309.10">
    <property type="entry name" value="Aldehyde Dehydrogenase, Chain A, domain 2"/>
    <property type="match status" value="1"/>
</dbReference>
<gene>
    <name evidence="11" type="ORF">C3B61_19065</name>
</gene>
<evidence type="ECO:0000256" key="8">
    <source>
        <dbReference type="RuleBase" id="RU003345"/>
    </source>
</evidence>
<dbReference type="InterPro" id="IPR016162">
    <property type="entry name" value="Ald_DH_N"/>
</dbReference>
<dbReference type="InterPro" id="IPR016163">
    <property type="entry name" value="Ald_DH_C"/>
</dbReference>
<dbReference type="Proteomes" id="UP000237340">
    <property type="component" value="Unassembled WGS sequence"/>
</dbReference>
<dbReference type="Gene3D" id="3.40.605.10">
    <property type="entry name" value="Aldehyde Dehydrogenase, Chain A, domain 1"/>
    <property type="match status" value="1"/>
</dbReference>
<dbReference type="RefSeq" id="WP_103462028.1">
    <property type="nucleotide sequence ID" value="NZ_PPXD01000030.1"/>
</dbReference>
<evidence type="ECO:0000313" key="12">
    <source>
        <dbReference type="Proteomes" id="UP000237340"/>
    </source>
</evidence>
<dbReference type="GO" id="GO:0009898">
    <property type="term" value="C:cytoplasmic side of plasma membrane"/>
    <property type="evidence" value="ECO:0007669"/>
    <property type="project" value="TreeGrafter"/>
</dbReference>
<organism evidence="11 12">
    <name type="scientific">Cryobacterium zongtaii</name>
    <dbReference type="NCBI Taxonomy" id="1259217"/>
    <lineage>
        <taxon>Bacteria</taxon>
        <taxon>Bacillati</taxon>
        <taxon>Actinomycetota</taxon>
        <taxon>Actinomycetes</taxon>
        <taxon>Micrococcales</taxon>
        <taxon>Microbacteriaceae</taxon>
        <taxon>Cryobacterium</taxon>
    </lineage>
</organism>
<dbReference type="InterPro" id="IPR025703">
    <property type="entry name" value="Bifunct_PutA"/>
</dbReference>
<evidence type="ECO:0000256" key="2">
    <source>
        <dbReference type="ARBA" id="ARBA00012884"/>
    </source>
</evidence>
<feature type="active site" evidence="6 7">
    <location>
        <position position="759"/>
    </location>
</feature>
<evidence type="ECO:0000256" key="5">
    <source>
        <dbReference type="ARBA" id="ARBA00048142"/>
    </source>
</evidence>
<evidence type="ECO:0000256" key="4">
    <source>
        <dbReference type="ARBA" id="ARBA00023027"/>
    </source>
</evidence>
<dbReference type="InterPro" id="IPR015590">
    <property type="entry name" value="Aldehyde_DH_dom"/>
</dbReference>
<name>A0A2S3Z709_9MICO</name>
<dbReference type="PROSITE" id="PS00070">
    <property type="entry name" value="ALDEHYDE_DEHYDR_CYS"/>
    <property type="match status" value="1"/>
</dbReference>
<protein>
    <recommendedName>
        <fullName evidence="2">L-glutamate gamma-semialdehyde dehydrogenase</fullName>
        <ecNumber evidence="2">1.2.1.88</ecNumber>
    </recommendedName>
</protein>
<dbReference type="GO" id="GO:0004657">
    <property type="term" value="F:proline dehydrogenase activity"/>
    <property type="evidence" value="ECO:0007669"/>
    <property type="project" value="InterPro"/>
</dbReference>
<dbReference type="InterPro" id="IPR029510">
    <property type="entry name" value="Ald_DH_CS_GLU"/>
</dbReference>
<keyword evidence="3 8" id="KW-0560">Oxidoreductase</keyword>
<sequence>MSNSLPNVQQDLGVEVVALVTKWLADSATIPADVSAERLAGVLKDPNGLDFTVGFVDGVMRPEDVMVAGYNLQRVAKLAPAFLPPVLRGAIGVGGVMGPVLPWVVIPAARKVLRQMVGHLVVDATADKLGPSIEALKESGNRLNINLLGEAVLGEKEALRRLAGTRELLARDDVDYVSIKVSSIASQLSMWAFDEAVDRVVERLTPLYELAAASPTPKFINLDMEEYRDLDLTIAVFERILDQPRLQGLEAGIVLQAYLPDALGALQGLTQWAHARRAGGGAPIKVRLVKGANLAMEHVDATVHDWPLATYASKQDTDTNYKRVLNWALTPQNTDAVRIGVAGHNLFDVAYAHLLAEQRGVDDRIEFEMLLGMATSQAEAVKKDVGRLLLYTPVVNPAEFDVAISYLIRRLEENASEENFMSAVFELADTPALFEREKQRFLDSLAALETAPGAPGGTVFVPPANRDQDRSVVVPLEPLPDIDSPPLTTPPADADDPNLTAMVLGLTRGSVSTSRSVLGGFHNEPDTDPSLPANRAWGRSILARVETSMLGRESIKQARIDDADRLDEVIATVTAAGAAWGQKPGIERAQVLHRAGLALAANRDRLIEVMASETGKTIAEGDPEVSEAIDFAHYYAAQARELDRVQGAIFVPSRLTVITPPWNFPVAIPAGGVLAALAAGSGVIIKPAALAQRTGAVMVEALWEAGVPRELLALVDLPDRALGSRLLAHPDVDRVILTGAYETATLFRGLREDLPLLAETSGKNAIIVTPSADLDLAAADVIKSAFGHAGQKCSAASLVILVGSVARSTRFLGQLVDAATSLRVGRPADPDSQMGPIIEPADGKLLHALTELGAGESWLVKPQLLDDDLETGVGQLWSPGIRSGVAPGSYFHLTEFFGPVLGVMHARNLEEAIRYQNAVDYGLTAGLHSLDADEIAQWVDTVQAGNLYVNRGITGAIVRRQPFGGWKRSAVGPGSKAGGPNYLFGLGGWVTDPGVNSSTLHLRGLEQRITDLIEASQPSLPYEEFDVLRRSALSDALAWREEFDVVADVSALGLERNLFRYRPLPVTVRLGDDGSLALLLRVIAAGLLSKSRFVVSSAVPVPPRVRAVLAPRDIPVIIESDEEWLARAAAGGISTSRVRLIGSDPQAGAAVAATAFAHALGGSPDIAVYAHPVTQSGRVELLPFLREQAISITAHRFGNPSTLTDEVI</sequence>
<evidence type="ECO:0000256" key="7">
    <source>
        <dbReference type="PROSITE-ProRule" id="PRU10007"/>
    </source>
</evidence>
<dbReference type="Gene3D" id="3.20.20.220">
    <property type="match status" value="1"/>
</dbReference>
<dbReference type="PROSITE" id="PS00687">
    <property type="entry name" value="ALDEHYDE_DEHYDR_GLU"/>
    <property type="match status" value="1"/>
</dbReference>
<evidence type="ECO:0000313" key="11">
    <source>
        <dbReference type="EMBL" id="POH60924.1"/>
    </source>
</evidence>
<comment type="catalytic activity">
    <reaction evidence="5">
        <text>L-glutamate 5-semialdehyde + NAD(+) + H2O = L-glutamate + NADH + 2 H(+)</text>
        <dbReference type="Rhea" id="RHEA:30235"/>
        <dbReference type="ChEBI" id="CHEBI:15377"/>
        <dbReference type="ChEBI" id="CHEBI:15378"/>
        <dbReference type="ChEBI" id="CHEBI:29985"/>
        <dbReference type="ChEBI" id="CHEBI:57540"/>
        <dbReference type="ChEBI" id="CHEBI:57945"/>
        <dbReference type="ChEBI" id="CHEBI:58066"/>
        <dbReference type="EC" id="1.2.1.88"/>
    </reaction>
</comment>
<dbReference type="Pfam" id="PF00171">
    <property type="entry name" value="Aldedh"/>
    <property type="match status" value="1"/>
</dbReference>
<evidence type="ECO:0000256" key="3">
    <source>
        <dbReference type="ARBA" id="ARBA00023002"/>
    </source>
</evidence>
<comment type="caution">
    <text evidence="11">The sequence shown here is derived from an EMBL/GenBank/DDBJ whole genome shotgun (WGS) entry which is preliminary data.</text>
</comment>
<dbReference type="PIRSF" id="PIRSF000197">
    <property type="entry name" value="Bifunct_PutA"/>
    <property type="match status" value="1"/>
</dbReference>
<keyword evidence="12" id="KW-1185">Reference proteome</keyword>
<accession>A0A2S3Z709</accession>
<keyword evidence="4" id="KW-0520">NAD</keyword>
<comment type="pathway">
    <text evidence="1">Amino-acid degradation; L-proline degradation into L-glutamate; L-glutamate from L-proline: step 2/2.</text>
</comment>